<keyword evidence="4" id="KW-0256">Endoplasmic reticulum</keyword>
<evidence type="ECO:0000256" key="8">
    <source>
        <dbReference type="ARBA" id="ARBA00074542"/>
    </source>
</evidence>
<comment type="function">
    <text evidence="7">Component of a transport protein particle (TRAPP) complex that may function in specific stages of inter-organelle traffic. Specifically involved in the early development of neural circuitry, likely by controlling the frequency and amplitude of intracellular calcium transients implicated in the regulation of neuron differentiation and survival.</text>
</comment>
<protein>
    <recommendedName>
        <fullName evidence="8">Trafficking protein particle complex subunit 6B</fullName>
    </recommendedName>
</protein>
<keyword evidence="5" id="KW-0524">Neurogenesis</keyword>
<dbReference type="GO" id="GO:0006888">
    <property type="term" value="P:endoplasmic reticulum to Golgi vesicle-mediated transport"/>
    <property type="evidence" value="ECO:0007669"/>
    <property type="project" value="TreeGrafter"/>
</dbReference>
<dbReference type="GO" id="GO:1990072">
    <property type="term" value="C:TRAPPIII protein complex"/>
    <property type="evidence" value="ECO:0007669"/>
    <property type="project" value="EnsemblMetazoa"/>
</dbReference>
<evidence type="ECO:0000256" key="4">
    <source>
        <dbReference type="ARBA" id="ARBA00022824"/>
    </source>
</evidence>
<comment type="similarity">
    <text evidence="3">Belongs to the TRAPP small subunits family. BET3 subfamily.</text>
</comment>
<dbReference type="FunCoup" id="A0A0Q9X2P6">
    <property type="interactions" value="328"/>
</dbReference>
<comment type="subcellular location">
    <subcellularLocation>
        <location evidence="2">Endoplasmic reticulum</location>
    </subcellularLocation>
    <subcellularLocation>
        <location evidence="1">Golgi apparatus</location>
        <location evidence="1">cis-Golgi network</location>
    </subcellularLocation>
</comment>
<organism evidence="9 10">
    <name type="scientific">Drosophila mojavensis</name>
    <name type="common">Fruit fly</name>
    <dbReference type="NCBI Taxonomy" id="7230"/>
    <lineage>
        <taxon>Eukaryota</taxon>
        <taxon>Metazoa</taxon>
        <taxon>Ecdysozoa</taxon>
        <taxon>Arthropoda</taxon>
        <taxon>Hexapoda</taxon>
        <taxon>Insecta</taxon>
        <taxon>Pterygota</taxon>
        <taxon>Neoptera</taxon>
        <taxon>Endopterygota</taxon>
        <taxon>Diptera</taxon>
        <taxon>Brachycera</taxon>
        <taxon>Muscomorpha</taxon>
        <taxon>Ephydroidea</taxon>
        <taxon>Drosophilidae</taxon>
        <taxon>Drosophila</taxon>
    </lineage>
</organism>
<dbReference type="InterPro" id="IPR037992">
    <property type="entry name" value="TRAPPC6/Trs33"/>
</dbReference>
<dbReference type="Proteomes" id="UP000009192">
    <property type="component" value="Unassembled WGS sequence"/>
</dbReference>
<dbReference type="GO" id="GO:0005802">
    <property type="term" value="C:trans-Golgi network"/>
    <property type="evidence" value="ECO:0007669"/>
    <property type="project" value="TreeGrafter"/>
</dbReference>
<accession>A0A0Q9X2P6</accession>
<dbReference type="Gene3D" id="3.30.1380.20">
    <property type="entry name" value="Trafficking protein particle complex subunit 3"/>
    <property type="match status" value="1"/>
</dbReference>
<dbReference type="GO" id="GO:0007399">
    <property type="term" value="P:nervous system development"/>
    <property type="evidence" value="ECO:0007669"/>
    <property type="project" value="UniProtKB-KW"/>
</dbReference>
<keyword evidence="10" id="KW-1185">Reference proteome</keyword>
<name>A0A0Q9X2P6_DROMO</name>
<dbReference type="PANTHER" id="PTHR12817:SF0">
    <property type="entry name" value="GEO08327P1"/>
    <property type="match status" value="1"/>
</dbReference>
<sequence>MSEEIVFDCLHAEIVNYCLNNSKDQNDLGTLEYIGFTTGYRLIERLTRDVGRFKDELETMKFICTDFWTLIYKKQVDNLRTNNYGMYVVQDKAFRFLTRISPGSKQLEQAPKFVAFTCGLVRGALSNLGINSTVTAEVQTIPACRFHIEVNRDGHHILFSPFAKLAQRPLFVRQLRLQRIWICVYTQCRLWTY</sequence>
<dbReference type="FunFam" id="3.30.1380.20:FF:000004">
    <property type="entry name" value="Trafficking protein particle complex subunit 6B"/>
    <property type="match status" value="1"/>
</dbReference>
<dbReference type="GO" id="GO:0005783">
    <property type="term" value="C:endoplasmic reticulum"/>
    <property type="evidence" value="ECO:0007669"/>
    <property type="project" value="UniProtKB-SubCell"/>
</dbReference>
<dbReference type="KEGG" id="dmo:Dmoj_GI10729"/>
<dbReference type="InterPro" id="IPR024096">
    <property type="entry name" value="NO_sig/Golgi_transp_ligand-bd"/>
</dbReference>
<evidence type="ECO:0000256" key="5">
    <source>
        <dbReference type="ARBA" id="ARBA00022902"/>
    </source>
</evidence>
<evidence type="ECO:0000256" key="6">
    <source>
        <dbReference type="ARBA" id="ARBA00023034"/>
    </source>
</evidence>
<evidence type="ECO:0000313" key="10">
    <source>
        <dbReference type="Proteomes" id="UP000009192"/>
    </source>
</evidence>
<dbReference type="InParanoid" id="A0A0Q9X2P6"/>
<dbReference type="PANTHER" id="PTHR12817">
    <property type="entry name" value="TRAFFICKING PROTEIN PARTICLE COMPLEX SUBUNIT 6B"/>
    <property type="match status" value="1"/>
</dbReference>
<keyword evidence="6" id="KW-0333">Golgi apparatus</keyword>
<evidence type="ECO:0000256" key="2">
    <source>
        <dbReference type="ARBA" id="ARBA00004240"/>
    </source>
</evidence>
<evidence type="ECO:0000256" key="7">
    <source>
        <dbReference type="ARBA" id="ARBA00057720"/>
    </source>
</evidence>
<dbReference type="EMBL" id="CH933806">
    <property type="protein sequence ID" value="KRG02299.1"/>
    <property type="molecule type" value="Genomic_DNA"/>
</dbReference>
<evidence type="ECO:0000256" key="1">
    <source>
        <dbReference type="ARBA" id="ARBA00004222"/>
    </source>
</evidence>
<dbReference type="GO" id="GO:0005801">
    <property type="term" value="C:cis-Golgi network"/>
    <property type="evidence" value="ECO:0007669"/>
    <property type="project" value="TreeGrafter"/>
</dbReference>
<gene>
    <name evidence="9" type="primary">Dmoj\GI10729</name>
    <name evidence="9" type="ORF">Dmoj_GI10729</name>
</gene>
<evidence type="ECO:0000313" key="9">
    <source>
        <dbReference type="EMBL" id="KRG02299.1"/>
    </source>
</evidence>
<dbReference type="InterPro" id="IPR007194">
    <property type="entry name" value="TRAPP_component"/>
</dbReference>
<evidence type="ECO:0000256" key="3">
    <source>
        <dbReference type="ARBA" id="ARBA00006218"/>
    </source>
</evidence>
<dbReference type="CDD" id="cd14944">
    <property type="entry name" value="TRAPPC6A_Trs33"/>
    <property type="match status" value="1"/>
</dbReference>
<reference evidence="9 10" key="1">
    <citation type="journal article" date="2007" name="Nature">
        <title>Evolution of genes and genomes on the Drosophila phylogeny.</title>
        <authorList>
            <consortium name="Drosophila 12 Genomes Consortium"/>
            <person name="Clark A.G."/>
            <person name="Eisen M.B."/>
            <person name="Smith D.R."/>
            <person name="Bergman C.M."/>
            <person name="Oliver B."/>
            <person name="Markow T.A."/>
            <person name="Kaufman T.C."/>
            <person name="Kellis M."/>
            <person name="Gelbart W."/>
            <person name="Iyer V.N."/>
            <person name="Pollard D.A."/>
            <person name="Sackton T.B."/>
            <person name="Larracuente A.M."/>
            <person name="Singh N.D."/>
            <person name="Abad J.P."/>
            <person name="Abt D.N."/>
            <person name="Adryan B."/>
            <person name="Aguade M."/>
            <person name="Akashi H."/>
            <person name="Anderson W.W."/>
            <person name="Aquadro C.F."/>
            <person name="Ardell D.H."/>
            <person name="Arguello R."/>
            <person name="Artieri C.G."/>
            <person name="Barbash D.A."/>
            <person name="Barker D."/>
            <person name="Barsanti P."/>
            <person name="Batterham P."/>
            <person name="Batzoglou S."/>
            <person name="Begun D."/>
            <person name="Bhutkar A."/>
            <person name="Blanco E."/>
            <person name="Bosak S.A."/>
            <person name="Bradley R.K."/>
            <person name="Brand A.D."/>
            <person name="Brent M.R."/>
            <person name="Brooks A.N."/>
            <person name="Brown R.H."/>
            <person name="Butlin R.K."/>
            <person name="Caggese C."/>
            <person name="Calvi B.R."/>
            <person name="Bernardo de Carvalho A."/>
            <person name="Caspi A."/>
            <person name="Castrezana S."/>
            <person name="Celniker S.E."/>
            <person name="Chang J.L."/>
            <person name="Chapple C."/>
            <person name="Chatterji S."/>
            <person name="Chinwalla A."/>
            <person name="Civetta A."/>
            <person name="Clifton S.W."/>
            <person name="Comeron J.M."/>
            <person name="Costello J.C."/>
            <person name="Coyne J.A."/>
            <person name="Daub J."/>
            <person name="David R.G."/>
            <person name="Delcher A.L."/>
            <person name="Delehaunty K."/>
            <person name="Do C.B."/>
            <person name="Ebling H."/>
            <person name="Edwards K."/>
            <person name="Eickbush T."/>
            <person name="Evans J.D."/>
            <person name="Filipski A."/>
            <person name="Findeiss S."/>
            <person name="Freyhult E."/>
            <person name="Fulton L."/>
            <person name="Fulton R."/>
            <person name="Garcia A.C."/>
            <person name="Gardiner A."/>
            <person name="Garfield D.A."/>
            <person name="Garvin B.E."/>
            <person name="Gibson G."/>
            <person name="Gilbert D."/>
            <person name="Gnerre S."/>
            <person name="Godfrey J."/>
            <person name="Good R."/>
            <person name="Gotea V."/>
            <person name="Gravely B."/>
            <person name="Greenberg A.J."/>
            <person name="Griffiths-Jones S."/>
            <person name="Gross S."/>
            <person name="Guigo R."/>
            <person name="Gustafson E.A."/>
            <person name="Haerty W."/>
            <person name="Hahn M.W."/>
            <person name="Halligan D.L."/>
            <person name="Halpern A.L."/>
            <person name="Halter G.M."/>
            <person name="Han M.V."/>
            <person name="Heger A."/>
            <person name="Hillier L."/>
            <person name="Hinrichs A.S."/>
            <person name="Holmes I."/>
            <person name="Hoskins R.A."/>
            <person name="Hubisz M.J."/>
            <person name="Hultmark D."/>
            <person name="Huntley M.A."/>
            <person name="Jaffe D.B."/>
            <person name="Jagadeeshan S."/>
            <person name="Jeck W.R."/>
            <person name="Johnson J."/>
            <person name="Jones C.D."/>
            <person name="Jordan W.C."/>
            <person name="Karpen G.H."/>
            <person name="Kataoka E."/>
            <person name="Keightley P.D."/>
            <person name="Kheradpour P."/>
            <person name="Kirkness E.F."/>
            <person name="Koerich L.B."/>
            <person name="Kristiansen K."/>
            <person name="Kudrna D."/>
            <person name="Kulathinal R.J."/>
            <person name="Kumar S."/>
            <person name="Kwok R."/>
            <person name="Lander E."/>
            <person name="Langley C.H."/>
            <person name="Lapoint R."/>
            <person name="Lazzaro B.P."/>
            <person name="Lee S.J."/>
            <person name="Levesque L."/>
            <person name="Li R."/>
            <person name="Lin C.F."/>
            <person name="Lin M.F."/>
            <person name="Lindblad-Toh K."/>
            <person name="Llopart A."/>
            <person name="Long M."/>
            <person name="Low L."/>
            <person name="Lozovsky E."/>
            <person name="Lu J."/>
            <person name="Luo M."/>
            <person name="Machado C.A."/>
            <person name="Makalowski W."/>
            <person name="Marzo M."/>
            <person name="Matsuda M."/>
            <person name="Matzkin L."/>
            <person name="McAllister B."/>
            <person name="McBride C.S."/>
            <person name="McKernan B."/>
            <person name="McKernan K."/>
            <person name="Mendez-Lago M."/>
            <person name="Minx P."/>
            <person name="Mollenhauer M.U."/>
            <person name="Montooth K."/>
            <person name="Mount S.M."/>
            <person name="Mu X."/>
            <person name="Myers E."/>
            <person name="Negre B."/>
            <person name="Newfeld S."/>
            <person name="Nielsen R."/>
            <person name="Noor M.A."/>
            <person name="O'Grady P."/>
            <person name="Pachter L."/>
            <person name="Papaceit M."/>
            <person name="Parisi M.J."/>
            <person name="Parisi M."/>
            <person name="Parts L."/>
            <person name="Pedersen J.S."/>
            <person name="Pesole G."/>
            <person name="Phillippy A.M."/>
            <person name="Ponting C.P."/>
            <person name="Pop M."/>
            <person name="Porcelli D."/>
            <person name="Powell J.R."/>
            <person name="Prohaska S."/>
            <person name="Pruitt K."/>
            <person name="Puig M."/>
            <person name="Quesneville H."/>
            <person name="Ram K.R."/>
            <person name="Rand D."/>
            <person name="Rasmussen M.D."/>
            <person name="Reed L.K."/>
            <person name="Reenan R."/>
            <person name="Reily A."/>
            <person name="Remington K.A."/>
            <person name="Rieger T.T."/>
            <person name="Ritchie M.G."/>
            <person name="Robin C."/>
            <person name="Rogers Y.H."/>
            <person name="Rohde C."/>
            <person name="Rozas J."/>
            <person name="Rubenfield M.J."/>
            <person name="Ruiz A."/>
            <person name="Russo S."/>
            <person name="Salzberg S.L."/>
            <person name="Sanchez-Gracia A."/>
            <person name="Saranga D.J."/>
            <person name="Sato H."/>
            <person name="Schaeffer S.W."/>
            <person name="Schatz M.C."/>
            <person name="Schlenke T."/>
            <person name="Schwartz R."/>
            <person name="Segarra C."/>
            <person name="Singh R.S."/>
            <person name="Sirot L."/>
            <person name="Sirota M."/>
            <person name="Sisneros N.B."/>
            <person name="Smith C.D."/>
            <person name="Smith T.F."/>
            <person name="Spieth J."/>
            <person name="Stage D.E."/>
            <person name="Stark A."/>
            <person name="Stephan W."/>
            <person name="Strausberg R.L."/>
            <person name="Strempel S."/>
            <person name="Sturgill D."/>
            <person name="Sutton G."/>
            <person name="Sutton G.G."/>
            <person name="Tao W."/>
            <person name="Teichmann S."/>
            <person name="Tobari Y.N."/>
            <person name="Tomimura Y."/>
            <person name="Tsolas J.M."/>
            <person name="Valente V.L."/>
            <person name="Venter E."/>
            <person name="Venter J.C."/>
            <person name="Vicario S."/>
            <person name="Vieira F.G."/>
            <person name="Vilella A.J."/>
            <person name="Villasante A."/>
            <person name="Walenz B."/>
            <person name="Wang J."/>
            <person name="Wasserman M."/>
            <person name="Watts T."/>
            <person name="Wilson D."/>
            <person name="Wilson R.K."/>
            <person name="Wing R.A."/>
            <person name="Wolfner M.F."/>
            <person name="Wong A."/>
            <person name="Wong G.K."/>
            <person name="Wu C.I."/>
            <person name="Wu G."/>
            <person name="Yamamoto D."/>
            <person name="Yang H.P."/>
            <person name="Yang S.P."/>
            <person name="Yorke J.A."/>
            <person name="Yoshida K."/>
            <person name="Zdobnov E."/>
            <person name="Zhang P."/>
            <person name="Zhang Y."/>
            <person name="Zimin A.V."/>
            <person name="Baldwin J."/>
            <person name="Abdouelleil A."/>
            <person name="Abdulkadir J."/>
            <person name="Abebe A."/>
            <person name="Abera B."/>
            <person name="Abreu J."/>
            <person name="Acer S.C."/>
            <person name="Aftuck L."/>
            <person name="Alexander A."/>
            <person name="An P."/>
            <person name="Anderson E."/>
            <person name="Anderson S."/>
            <person name="Arachi H."/>
            <person name="Azer M."/>
            <person name="Bachantsang P."/>
            <person name="Barry A."/>
            <person name="Bayul T."/>
            <person name="Berlin A."/>
            <person name="Bessette D."/>
            <person name="Bloom T."/>
            <person name="Blye J."/>
            <person name="Boguslavskiy L."/>
            <person name="Bonnet C."/>
            <person name="Boukhgalter B."/>
            <person name="Bourzgui I."/>
            <person name="Brown A."/>
            <person name="Cahill P."/>
            <person name="Channer S."/>
            <person name="Cheshatsang Y."/>
            <person name="Chuda L."/>
            <person name="Citroen M."/>
            <person name="Collymore A."/>
            <person name="Cooke P."/>
            <person name="Costello M."/>
            <person name="D'Aco K."/>
            <person name="Daza R."/>
            <person name="De Haan G."/>
            <person name="DeGray S."/>
            <person name="DeMaso C."/>
            <person name="Dhargay N."/>
            <person name="Dooley K."/>
            <person name="Dooley E."/>
            <person name="Doricent M."/>
            <person name="Dorje P."/>
            <person name="Dorjee K."/>
            <person name="Dupes A."/>
            <person name="Elong R."/>
            <person name="Falk J."/>
            <person name="Farina A."/>
            <person name="Faro S."/>
            <person name="Ferguson D."/>
            <person name="Fisher S."/>
            <person name="Foley C.D."/>
            <person name="Franke A."/>
            <person name="Friedrich D."/>
            <person name="Gadbois L."/>
            <person name="Gearin G."/>
            <person name="Gearin C.R."/>
            <person name="Giannoukos G."/>
            <person name="Goode T."/>
            <person name="Graham J."/>
            <person name="Grandbois E."/>
            <person name="Grewal S."/>
            <person name="Gyaltsen K."/>
            <person name="Hafez N."/>
            <person name="Hagos B."/>
            <person name="Hall J."/>
            <person name="Henson C."/>
            <person name="Hollinger A."/>
            <person name="Honan T."/>
            <person name="Huard M.D."/>
            <person name="Hughes L."/>
            <person name="Hurhula B."/>
            <person name="Husby M.E."/>
            <person name="Kamat A."/>
            <person name="Kanga B."/>
            <person name="Kashin S."/>
            <person name="Khazanovich D."/>
            <person name="Kisner P."/>
            <person name="Lance K."/>
            <person name="Lara M."/>
            <person name="Lee W."/>
            <person name="Lennon N."/>
            <person name="Letendre F."/>
            <person name="LeVine R."/>
            <person name="Lipovsky A."/>
            <person name="Liu X."/>
            <person name="Liu J."/>
            <person name="Liu S."/>
            <person name="Lokyitsang T."/>
            <person name="Lokyitsang Y."/>
            <person name="Lubonja R."/>
            <person name="Lui A."/>
            <person name="MacDonald P."/>
            <person name="Magnisalis V."/>
            <person name="Maru K."/>
            <person name="Matthews C."/>
            <person name="McCusker W."/>
            <person name="McDonough S."/>
            <person name="Mehta T."/>
            <person name="Meldrim J."/>
            <person name="Meneus L."/>
            <person name="Mihai O."/>
            <person name="Mihalev A."/>
            <person name="Mihova T."/>
            <person name="Mittelman R."/>
            <person name="Mlenga V."/>
            <person name="Montmayeur A."/>
            <person name="Mulrain L."/>
            <person name="Navidi A."/>
            <person name="Naylor J."/>
            <person name="Negash T."/>
            <person name="Nguyen T."/>
            <person name="Nguyen N."/>
            <person name="Nicol R."/>
            <person name="Norbu C."/>
            <person name="Norbu N."/>
            <person name="Novod N."/>
            <person name="O'Neill B."/>
            <person name="Osman S."/>
            <person name="Markiewicz E."/>
            <person name="Oyono O.L."/>
            <person name="Patti C."/>
            <person name="Phunkhang P."/>
            <person name="Pierre F."/>
            <person name="Priest M."/>
            <person name="Raghuraman S."/>
            <person name="Rege F."/>
            <person name="Reyes R."/>
            <person name="Rise C."/>
            <person name="Rogov P."/>
            <person name="Ross K."/>
            <person name="Ryan E."/>
            <person name="Settipalli S."/>
            <person name="Shea T."/>
            <person name="Sherpa N."/>
            <person name="Shi L."/>
            <person name="Shih D."/>
            <person name="Sparrow T."/>
            <person name="Spaulding J."/>
            <person name="Stalker J."/>
            <person name="Stange-Thomann N."/>
            <person name="Stavropoulos S."/>
            <person name="Stone C."/>
            <person name="Strader C."/>
            <person name="Tesfaye S."/>
            <person name="Thomson T."/>
            <person name="Thoulutsang Y."/>
            <person name="Thoulutsang D."/>
            <person name="Topham K."/>
            <person name="Topping I."/>
            <person name="Tsamla T."/>
            <person name="Vassiliev H."/>
            <person name="Vo A."/>
            <person name="Wangchuk T."/>
            <person name="Wangdi T."/>
            <person name="Weiand M."/>
            <person name="Wilkinson J."/>
            <person name="Wilson A."/>
            <person name="Yadav S."/>
            <person name="Young G."/>
            <person name="Yu Q."/>
            <person name="Zembek L."/>
            <person name="Zhong D."/>
            <person name="Zimmer A."/>
            <person name="Zwirko Z."/>
            <person name="Jaffe D.B."/>
            <person name="Alvarez P."/>
            <person name="Brockman W."/>
            <person name="Butler J."/>
            <person name="Chin C."/>
            <person name="Gnerre S."/>
            <person name="Grabherr M."/>
            <person name="Kleber M."/>
            <person name="Mauceli E."/>
            <person name="MacCallum I."/>
        </authorList>
    </citation>
    <scope>NUCLEOTIDE SEQUENCE [LARGE SCALE GENOMIC DNA]</scope>
    <source>
        <strain evidence="10">Tucson 15081-1352.22</strain>
    </source>
</reference>
<dbReference type="AlphaFoldDB" id="A0A0Q9X2P6"/>
<dbReference type="Pfam" id="PF04051">
    <property type="entry name" value="TRAPP"/>
    <property type="match status" value="1"/>
</dbReference>
<dbReference type="GO" id="GO:1990071">
    <property type="term" value="C:TRAPPII protein complex"/>
    <property type="evidence" value="ECO:0007669"/>
    <property type="project" value="EnsemblMetazoa"/>
</dbReference>
<proteinExistence type="inferred from homology"/>
<dbReference type="SUPFAM" id="SSF111126">
    <property type="entry name" value="Ligand-binding domain in the NO signalling and Golgi transport"/>
    <property type="match status" value="1"/>
</dbReference>
<dbReference type="OrthoDB" id="941624at2759"/>